<evidence type="ECO:0000259" key="20">
    <source>
        <dbReference type="Pfam" id="PF00171"/>
    </source>
</evidence>
<dbReference type="Pfam" id="PF00171">
    <property type="entry name" value="Aldedh"/>
    <property type="match status" value="1"/>
</dbReference>
<dbReference type="InterPro" id="IPR020593">
    <property type="entry name" value="G-glutamylP_reductase_CS"/>
</dbReference>
<comment type="function">
    <text evidence="17">Catalyzes the NADPH-dependent reduction of L-glutamate 5-phosphate into L-glutamate 5-semialdehyde and phosphate. The product spontaneously undergoes cyclization to form 1-pyrroline-5-carboxylate.</text>
</comment>
<keyword evidence="13 16" id="KW-0520">NAD</keyword>
<comment type="catalytic activity">
    <reaction evidence="15 17">
        <text>L-glutamate 5-semialdehyde + phosphate + NADP(+) = L-glutamyl 5-phosphate + NADPH + H(+)</text>
        <dbReference type="Rhea" id="RHEA:19541"/>
        <dbReference type="ChEBI" id="CHEBI:15378"/>
        <dbReference type="ChEBI" id="CHEBI:43474"/>
        <dbReference type="ChEBI" id="CHEBI:57783"/>
        <dbReference type="ChEBI" id="CHEBI:58066"/>
        <dbReference type="ChEBI" id="CHEBI:58274"/>
        <dbReference type="ChEBI" id="CHEBI:58349"/>
        <dbReference type="EC" id="1.2.1.41"/>
    </reaction>
</comment>
<dbReference type="InterPro" id="IPR014729">
    <property type="entry name" value="Rossmann-like_a/b/a_fold"/>
</dbReference>
<keyword evidence="8 16" id="KW-0548">Nucleotidyltransferase</keyword>
<keyword evidence="17" id="KW-0963">Cytoplasm</keyword>
<sequence length="711" mass="76250">MPATTAPSEKLSLDDKLVAARTASIALAQASTSQKNAGLEAIAQAVGTAADRILPANELDLANGRESGMSQGLQDRLRLDPDRLAGLAAATREVIALPDPVGTVLRGSTLPNGLQLTQVRVPFGVVGAIYEARPNVTIDIAALALKSGNAVVLRGGSAAENTNRVLVALIQEALASVGLPADAVQTIDEFGREGATQLMQARGFVDVLIPRGSAQLIDTVVRESKVPVIETGAGVVHVFLDRTADAEMAAEIAVNSKVQRPSVCNALETLLVDTDAAERLLPPVLKALTENGVTIHGDERTRELYPEALPTSDEDWALEHMSLDLNVKVVDDLDDALDHIRRYSTHHTESIVTNDMATANRFLAEVDSAVVMVNASTRFTDGGEFGFGAEVGISTQKLHARGPMGLPELTSTKWIVRGEGQVRAEAPYPARLGGMLSTLLAETHEELAPLVAPPWVFAAIAAAIFLVLAFVTYSYRDVTNRHGDKTINQDPNDHGHVSHGPSGAAHRLTPVSEGAARRPRIGVMGGTFDPVHNGHLVAASEVQQTFDLDEVVFVPTGEPWMKADVTEAEHRYLMTVVATASNPRFTVSRVDIDRDGPTYTIDTLRDLRAQRPDAELFFITGADAVAQIVQWKDVGELWELAHFVAVSRPGHALDVRGLPEAGVSSLEVPALAISSTECRERVGRGYPVWYLVPDGVVQYISKHHLYRSSTT</sequence>
<keyword evidence="23" id="KW-1185">Reference proteome</keyword>
<comment type="pathway">
    <text evidence="3 16">Cofactor biosynthesis; NAD(+) biosynthesis; deamido-NAD(+) from nicotinate D-ribonucleotide: step 1/1.</text>
</comment>
<dbReference type="PANTHER" id="PTHR11063:SF8">
    <property type="entry name" value="DELTA-1-PYRROLINE-5-CARBOXYLATE SYNTHASE"/>
    <property type="match status" value="1"/>
</dbReference>
<evidence type="ECO:0000256" key="18">
    <source>
        <dbReference type="SAM" id="MobiDB-lite"/>
    </source>
</evidence>
<organism evidence="22 23">
    <name type="scientific">Homoserinibacter gongjuensis</name>
    <dbReference type="NCBI Taxonomy" id="1162968"/>
    <lineage>
        <taxon>Bacteria</taxon>
        <taxon>Bacillati</taxon>
        <taxon>Actinomycetota</taxon>
        <taxon>Actinomycetes</taxon>
        <taxon>Micrococcales</taxon>
        <taxon>Microbacteriaceae</taxon>
        <taxon>Homoserinibacter</taxon>
    </lineage>
</organism>
<keyword evidence="11 17" id="KW-0521">NADP</keyword>
<evidence type="ECO:0000256" key="6">
    <source>
        <dbReference type="ARBA" id="ARBA00022650"/>
    </source>
</evidence>
<evidence type="ECO:0000256" key="15">
    <source>
        <dbReference type="ARBA" id="ARBA00049024"/>
    </source>
</evidence>
<keyword evidence="10 16" id="KW-0067">ATP-binding</keyword>
<keyword evidence="6 17" id="KW-0641">Proline biosynthesis</keyword>
<accession>A0ABQ6JS35</accession>
<dbReference type="EC" id="2.7.7.18" evidence="16"/>
<dbReference type="InterPro" id="IPR016161">
    <property type="entry name" value="Ald_DH/histidinol_DH"/>
</dbReference>
<dbReference type="NCBIfam" id="NF001221">
    <property type="entry name" value="PRK00197.1"/>
    <property type="match status" value="1"/>
</dbReference>
<evidence type="ECO:0000256" key="4">
    <source>
        <dbReference type="ARBA" id="ARBA00022605"/>
    </source>
</evidence>
<dbReference type="InterPro" id="IPR000965">
    <property type="entry name" value="GPR_dom"/>
</dbReference>
<gene>
    <name evidence="17" type="primary">proA</name>
    <name evidence="16" type="synonym">nadD</name>
    <name evidence="22" type="ORF">GCM10025869_00250</name>
</gene>
<dbReference type="InterPro" id="IPR015590">
    <property type="entry name" value="Aldehyde_DH_dom"/>
</dbReference>
<evidence type="ECO:0000256" key="13">
    <source>
        <dbReference type="ARBA" id="ARBA00023027"/>
    </source>
</evidence>
<comment type="catalytic activity">
    <reaction evidence="14 16">
        <text>nicotinate beta-D-ribonucleotide + ATP + H(+) = deamido-NAD(+) + diphosphate</text>
        <dbReference type="Rhea" id="RHEA:22860"/>
        <dbReference type="ChEBI" id="CHEBI:15378"/>
        <dbReference type="ChEBI" id="CHEBI:30616"/>
        <dbReference type="ChEBI" id="CHEBI:33019"/>
        <dbReference type="ChEBI" id="CHEBI:57502"/>
        <dbReference type="ChEBI" id="CHEBI:58437"/>
        <dbReference type="EC" id="2.7.7.18"/>
    </reaction>
</comment>
<protein>
    <recommendedName>
        <fullName evidence="16 17">Multifunctional fusion protein</fullName>
    </recommendedName>
    <domain>
        <recommendedName>
            <fullName evidence="16">Probable nicotinate-nucleotide adenylyltransferase</fullName>
            <ecNumber evidence="16">2.7.7.18</ecNumber>
        </recommendedName>
        <alternativeName>
            <fullName evidence="16">Deamido-NAD(+) diphosphorylase</fullName>
        </alternativeName>
        <alternativeName>
            <fullName evidence="16">Deamido-NAD(+) pyrophosphorylase</fullName>
        </alternativeName>
        <alternativeName>
            <fullName evidence="16">Nicotinate mononucleotide adenylyltransferase</fullName>
            <shortName evidence="16">NaMN adenylyltransferase</shortName>
        </alternativeName>
    </domain>
    <domain>
        <recommendedName>
            <fullName evidence="17">Gamma-glutamyl phosphate reductase</fullName>
            <shortName evidence="17">GPR</shortName>
            <ecNumber evidence="17">1.2.1.41</ecNumber>
        </recommendedName>
        <alternativeName>
            <fullName evidence="17">Glutamate-5-semialdehyde dehydrogenase</fullName>
        </alternativeName>
        <alternativeName>
            <fullName evidence="17">Glutamyl-gamma-semialdehyde dehydrogenase</fullName>
            <shortName evidence="17">GSA dehydrogenase</shortName>
        </alternativeName>
    </domain>
</protein>
<dbReference type="EC" id="1.2.1.41" evidence="17"/>
<evidence type="ECO:0000256" key="12">
    <source>
        <dbReference type="ARBA" id="ARBA00023002"/>
    </source>
</evidence>
<dbReference type="Gene3D" id="3.40.605.10">
    <property type="entry name" value="Aldehyde Dehydrogenase, Chain A, domain 1"/>
    <property type="match status" value="1"/>
</dbReference>
<comment type="similarity">
    <text evidence="17">Belongs to the gamma-glutamyl phosphate reductase family.</text>
</comment>
<dbReference type="PROSITE" id="PS01223">
    <property type="entry name" value="PROA"/>
    <property type="match status" value="1"/>
</dbReference>
<evidence type="ECO:0000256" key="17">
    <source>
        <dbReference type="HAMAP-Rule" id="MF_00412"/>
    </source>
</evidence>
<evidence type="ECO:0000256" key="16">
    <source>
        <dbReference type="HAMAP-Rule" id="MF_00244"/>
    </source>
</evidence>
<dbReference type="Gene3D" id="3.40.50.620">
    <property type="entry name" value="HUPs"/>
    <property type="match status" value="1"/>
</dbReference>
<dbReference type="EMBL" id="BSVA01000001">
    <property type="protein sequence ID" value="GMA89496.1"/>
    <property type="molecule type" value="Genomic_DNA"/>
</dbReference>
<evidence type="ECO:0000256" key="9">
    <source>
        <dbReference type="ARBA" id="ARBA00022741"/>
    </source>
</evidence>
<feature type="domain" description="Aldehyde dehydrogenase" evidence="20">
    <location>
        <begin position="106"/>
        <end position="290"/>
    </location>
</feature>
<evidence type="ECO:0000256" key="7">
    <source>
        <dbReference type="ARBA" id="ARBA00022679"/>
    </source>
</evidence>
<evidence type="ECO:0000256" key="8">
    <source>
        <dbReference type="ARBA" id="ARBA00022695"/>
    </source>
</evidence>
<dbReference type="SUPFAM" id="SSF53720">
    <property type="entry name" value="ALDH-like"/>
    <property type="match status" value="1"/>
</dbReference>
<comment type="pathway">
    <text evidence="2 17">Amino-acid biosynthesis; L-proline biosynthesis; L-glutamate 5-semialdehyde from L-glutamate: step 2/2.</text>
</comment>
<dbReference type="HAMAP" id="MF_00244">
    <property type="entry name" value="NaMN_adenylyltr"/>
    <property type="match status" value="1"/>
</dbReference>
<dbReference type="NCBIfam" id="TIGR00125">
    <property type="entry name" value="cyt_tran_rel"/>
    <property type="match status" value="1"/>
</dbReference>
<evidence type="ECO:0000256" key="10">
    <source>
        <dbReference type="ARBA" id="ARBA00022840"/>
    </source>
</evidence>
<evidence type="ECO:0000256" key="1">
    <source>
        <dbReference type="ARBA" id="ARBA00002324"/>
    </source>
</evidence>
<dbReference type="InterPro" id="IPR005248">
    <property type="entry name" value="NadD/NMNAT"/>
</dbReference>
<evidence type="ECO:0000256" key="14">
    <source>
        <dbReference type="ARBA" id="ARBA00048721"/>
    </source>
</evidence>
<keyword evidence="9 16" id="KW-0547">Nucleotide-binding</keyword>
<dbReference type="NCBIfam" id="TIGR00482">
    <property type="entry name" value="nicotinate (nicotinamide) nucleotide adenylyltransferase"/>
    <property type="match status" value="1"/>
</dbReference>
<keyword evidence="19" id="KW-1133">Transmembrane helix</keyword>
<name>A0ABQ6JS35_9MICO</name>
<dbReference type="NCBIfam" id="NF000840">
    <property type="entry name" value="PRK00071.1-3"/>
    <property type="match status" value="1"/>
</dbReference>
<keyword evidence="4 17" id="KW-0028">Amino-acid biosynthesis</keyword>
<dbReference type="Pfam" id="PF01467">
    <property type="entry name" value="CTP_transf_like"/>
    <property type="match status" value="1"/>
</dbReference>
<evidence type="ECO:0000313" key="23">
    <source>
        <dbReference type="Proteomes" id="UP001157069"/>
    </source>
</evidence>
<dbReference type="SUPFAM" id="SSF52374">
    <property type="entry name" value="Nucleotidylyl transferase"/>
    <property type="match status" value="1"/>
</dbReference>
<evidence type="ECO:0000256" key="2">
    <source>
        <dbReference type="ARBA" id="ARBA00004985"/>
    </source>
</evidence>
<evidence type="ECO:0000259" key="21">
    <source>
        <dbReference type="Pfam" id="PF01467"/>
    </source>
</evidence>
<dbReference type="InterPro" id="IPR016163">
    <property type="entry name" value="Ald_DH_C"/>
</dbReference>
<comment type="similarity">
    <text evidence="16">Belongs to the NadD family.</text>
</comment>
<keyword evidence="7 16" id="KW-0808">Transferase</keyword>
<evidence type="ECO:0000256" key="19">
    <source>
        <dbReference type="SAM" id="Phobius"/>
    </source>
</evidence>
<dbReference type="PANTHER" id="PTHR11063">
    <property type="entry name" value="GLUTAMATE SEMIALDEHYDE DEHYDROGENASE"/>
    <property type="match status" value="1"/>
</dbReference>
<dbReference type="Gene3D" id="3.40.309.10">
    <property type="entry name" value="Aldehyde Dehydrogenase, Chain A, domain 2"/>
    <property type="match status" value="1"/>
</dbReference>
<evidence type="ECO:0000256" key="3">
    <source>
        <dbReference type="ARBA" id="ARBA00005019"/>
    </source>
</evidence>
<dbReference type="InterPro" id="IPR016162">
    <property type="entry name" value="Ald_DH_N"/>
</dbReference>
<evidence type="ECO:0000313" key="22">
    <source>
        <dbReference type="EMBL" id="GMA89496.1"/>
    </source>
</evidence>
<keyword evidence="12 17" id="KW-0560">Oxidoreductase</keyword>
<dbReference type="CDD" id="cd07079">
    <property type="entry name" value="ALDH_F18-19_ProA-GPR"/>
    <property type="match status" value="1"/>
</dbReference>
<keyword evidence="19" id="KW-0812">Transmembrane</keyword>
<dbReference type="InterPro" id="IPR004821">
    <property type="entry name" value="Cyt_trans-like"/>
</dbReference>
<reference evidence="23" key="1">
    <citation type="journal article" date="2019" name="Int. J. Syst. Evol. Microbiol.">
        <title>The Global Catalogue of Microorganisms (GCM) 10K type strain sequencing project: providing services to taxonomists for standard genome sequencing and annotation.</title>
        <authorList>
            <consortium name="The Broad Institute Genomics Platform"/>
            <consortium name="The Broad Institute Genome Sequencing Center for Infectious Disease"/>
            <person name="Wu L."/>
            <person name="Ma J."/>
        </authorList>
    </citation>
    <scope>NUCLEOTIDE SEQUENCE [LARGE SCALE GENOMIC DNA]</scope>
    <source>
        <strain evidence="23">NBRC 108755</strain>
    </source>
</reference>
<comment type="caution">
    <text evidence="22">The sequence shown here is derived from an EMBL/GenBank/DDBJ whole genome shotgun (WGS) entry which is preliminary data.</text>
</comment>
<keyword evidence="19" id="KW-0472">Membrane</keyword>
<keyword evidence="5 16" id="KW-0662">Pyridine nucleotide biosynthesis</keyword>
<comment type="function">
    <text evidence="1 16">Catalyzes the reversible adenylation of nicotinate mononucleotide (NaMN) to nicotinic acid adenine dinucleotide (NaAD).</text>
</comment>
<dbReference type="Proteomes" id="UP001157069">
    <property type="component" value="Unassembled WGS sequence"/>
</dbReference>
<feature type="domain" description="Cytidyltransferase-like" evidence="21">
    <location>
        <begin position="523"/>
        <end position="681"/>
    </location>
</feature>
<dbReference type="NCBIfam" id="TIGR00407">
    <property type="entry name" value="proA"/>
    <property type="match status" value="1"/>
</dbReference>
<proteinExistence type="inferred from homology"/>
<evidence type="ECO:0000256" key="5">
    <source>
        <dbReference type="ARBA" id="ARBA00022642"/>
    </source>
</evidence>
<comment type="subcellular location">
    <subcellularLocation>
        <location evidence="17">Cytoplasm</location>
    </subcellularLocation>
</comment>
<dbReference type="CDD" id="cd02165">
    <property type="entry name" value="NMNAT"/>
    <property type="match status" value="1"/>
</dbReference>
<dbReference type="HAMAP" id="MF_00412">
    <property type="entry name" value="ProA"/>
    <property type="match status" value="1"/>
</dbReference>
<feature type="compositionally biased region" description="Basic and acidic residues" evidence="18">
    <location>
        <begin position="484"/>
        <end position="496"/>
    </location>
</feature>
<evidence type="ECO:0000256" key="11">
    <source>
        <dbReference type="ARBA" id="ARBA00022857"/>
    </source>
</evidence>
<feature type="region of interest" description="Disordered" evidence="18">
    <location>
        <begin position="484"/>
        <end position="507"/>
    </location>
</feature>
<feature type="transmembrane region" description="Helical" evidence="19">
    <location>
        <begin position="455"/>
        <end position="475"/>
    </location>
</feature>